<dbReference type="InterPro" id="IPR055539">
    <property type="entry name" value="DUF7115"/>
</dbReference>
<name>A0ABD6AV95_9EURY</name>
<evidence type="ECO:0000313" key="4">
    <source>
        <dbReference type="EMBL" id="MFD1513686.1"/>
    </source>
</evidence>
<evidence type="ECO:0000259" key="3">
    <source>
        <dbReference type="Pfam" id="PF23428"/>
    </source>
</evidence>
<feature type="coiled-coil region" evidence="1">
    <location>
        <begin position="281"/>
        <end position="308"/>
    </location>
</feature>
<gene>
    <name evidence="4" type="ORF">ACFSBT_10385</name>
</gene>
<feature type="region of interest" description="Disordered" evidence="2">
    <location>
        <begin position="209"/>
        <end position="272"/>
    </location>
</feature>
<organism evidence="4 5">
    <name type="scientific">Halomarina rubra</name>
    <dbReference type="NCBI Taxonomy" id="2071873"/>
    <lineage>
        <taxon>Archaea</taxon>
        <taxon>Methanobacteriati</taxon>
        <taxon>Methanobacteriota</taxon>
        <taxon>Stenosarchaea group</taxon>
        <taxon>Halobacteria</taxon>
        <taxon>Halobacteriales</taxon>
        <taxon>Natronomonadaceae</taxon>
        <taxon>Halomarina</taxon>
    </lineage>
</organism>
<reference evidence="4 5" key="1">
    <citation type="journal article" date="2019" name="Int. J. Syst. Evol. Microbiol.">
        <title>The Global Catalogue of Microorganisms (GCM) 10K type strain sequencing project: providing services to taxonomists for standard genome sequencing and annotation.</title>
        <authorList>
            <consortium name="The Broad Institute Genomics Platform"/>
            <consortium name="The Broad Institute Genome Sequencing Center for Infectious Disease"/>
            <person name="Wu L."/>
            <person name="Ma J."/>
        </authorList>
    </citation>
    <scope>NUCLEOTIDE SEQUENCE [LARGE SCALE GENOMIC DNA]</scope>
    <source>
        <strain evidence="4 5">CGMCC 1.12563</strain>
    </source>
</reference>
<sequence>METPSLLASAVADDPVEAAVPLGGDDRLVVTPSRTYVYRAEGLLRDEAVETIGHDVDRVAVTEGRRKTTITTSTMAGEEEFTVPTKRLDDVLAPLLSGVLRETGETADGEAVLAVYRFSELTLVVTEGRVVKHVGTALWDAEYESFPFADVTDFDVEEGSVATQLVLTVGGRPQRVKAPSERAGEVRQTLQRALLDYHGVNSLAALRAQTADEDDGDEAVTADEATATTPDDEPTRTVAPLLDDAAEDESTTSASTAAPTTGTTGTADETPAAPDEVLQRLDALEATVDHQTDLIERQQETLQVLIEELRQGR</sequence>
<comment type="caution">
    <text evidence="4">The sequence shown here is derived from an EMBL/GenBank/DDBJ whole genome shotgun (WGS) entry which is preliminary data.</text>
</comment>
<dbReference type="EMBL" id="JBHUDC010000005">
    <property type="protein sequence ID" value="MFD1513686.1"/>
    <property type="molecule type" value="Genomic_DNA"/>
</dbReference>
<protein>
    <recommendedName>
        <fullName evidence="3">DUF7115 domain-containing protein</fullName>
    </recommendedName>
</protein>
<evidence type="ECO:0000256" key="1">
    <source>
        <dbReference type="SAM" id="Coils"/>
    </source>
</evidence>
<feature type="compositionally biased region" description="Acidic residues" evidence="2">
    <location>
        <begin position="211"/>
        <end position="221"/>
    </location>
</feature>
<evidence type="ECO:0000256" key="2">
    <source>
        <dbReference type="SAM" id="MobiDB-lite"/>
    </source>
</evidence>
<keyword evidence="5" id="KW-1185">Reference proteome</keyword>
<feature type="compositionally biased region" description="Low complexity" evidence="2">
    <location>
        <begin position="251"/>
        <end position="272"/>
    </location>
</feature>
<keyword evidence="1" id="KW-0175">Coiled coil</keyword>
<feature type="domain" description="DUF7115" evidence="3">
    <location>
        <begin position="1"/>
        <end position="106"/>
    </location>
</feature>
<dbReference type="AlphaFoldDB" id="A0ABD6AV95"/>
<accession>A0ABD6AV95</accession>
<dbReference type="RefSeq" id="WP_250873658.1">
    <property type="nucleotide sequence ID" value="NZ_JALXFV010000005.1"/>
</dbReference>
<evidence type="ECO:0000313" key="5">
    <source>
        <dbReference type="Proteomes" id="UP001597187"/>
    </source>
</evidence>
<dbReference type="Pfam" id="PF23428">
    <property type="entry name" value="DUF7115"/>
    <property type="match status" value="1"/>
</dbReference>
<dbReference type="Proteomes" id="UP001597187">
    <property type="component" value="Unassembled WGS sequence"/>
</dbReference>
<proteinExistence type="predicted"/>